<accession>A6XBI5</accession>
<dbReference type="Pfam" id="PF00197">
    <property type="entry name" value="Kunitz_legume"/>
    <property type="match status" value="1"/>
</dbReference>
<dbReference type="PANTHER" id="PTHR33107:SF81">
    <property type="entry name" value="TRYPSIN INHIBITOR A"/>
    <property type="match status" value="1"/>
</dbReference>
<evidence type="ECO:0000256" key="2">
    <source>
        <dbReference type="ARBA" id="ARBA00023157"/>
    </source>
</evidence>
<reference evidence="3" key="1">
    <citation type="journal article" date="2014" name="Protein Expr. Purif.">
        <title>Cloning, expression and mutational studies of a trypsin inhibitor that retains activity even after cyanogen bromide digestion.</title>
        <authorList>
            <person name="Bhattacharjee N."/>
            <person name="Banerjee S."/>
            <person name="Dutta S.K."/>
        </authorList>
    </citation>
    <scope>NUCLEOTIDE SEQUENCE</scope>
</reference>
<dbReference type="InterPro" id="IPR002160">
    <property type="entry name" value="Prot_inh_Kunz-lg"/>
</dbReference>
<evidence type="ECO:0000313" key="3">
    <source>
        <dbReference type="EMBL" id="ABC96761.1"/>
    </source>
</evidence>
<feature type="non-terminal residue" evidence="3">
    <location>
        <position position="182"/>
    </location>
</feature>
<dbReference type="CDD" id="cd23362">
    <property type="entry name" value="beta-trefoil_STI_WCI3-like"/>
    <property type="match status" value="1"/>
</dbReference>
<keyword evidence="2" id="KW-1015">Disulfide bond</keyword>
<dbReference type="InterPro" id="IPR011065">
    <property type="entry name" value="Kunitz_inhibitor_STI-like_sf"/>
</dbReference>
<dbReference type="EMBL" id="DQ363437">
    <property type="protein sequence ID" value="ABC96761.1"/>
    <property type="molecule type" value="mRNA"/>
</dbReference>
<feature type="non-terminal residue" evidence="3">
    <location>
        <position position="1"/>
    </location>
</feature>
<comment type="similarity">
    <text evidence="1">Belongs to the protease inhibitor I3 (leguminous Kunitz-type inhibitor) family.</text>
</comment>
<dbReference type="SMR" id="A6XBI5"/>
<dbReference type="PRINTS" id="PR00291">
    <property type="entry name" value="KUNITZINHBTR"/>
</dbReference>
<sequence length="182" mass="20411">EELVDVEGKTVRNGGTYYLVPQLRPGGGGMEAAKVGNEDCPLTVVKSLDENSNGELIRIASRLRSTFIPEYSLVNLGFADPPKCAPSPFWTVVKDQSERLPSIKLGEYKDSELDYPFKFERVYAASKMYAYKLLYCGSEDEEEEMMCKDIGVYRDQEGYQRLVVSKHNPLVVGFKKAESSTT</sequence>
<dbReference type="AlphaFoldDB" id="A6XBI5"/>
<dbReference type="SMART" id="SM00452">
    <property type="entry name" value="STI"/>
    <property type="match status" value="1"/>
</dbReference>
<dbReference type="GO" id="GO:0004866">
    <property type="term" value="F:endopeptidase inhibitor activity"/>
    <property type="evidence" value="ECO:0007669"/>
    <property type="project" value="InterPro"/>
</dbReference>
<evidence type="ECO:0000256" key="1">
    <source>
        <dbReference type="ARBA" id="ARBA00005440"/>
    </source>
</evidence>
<dbReference type="PANTHER" id="PTHR33107">
    <property type="entry name" value="KUNITZ TRYPSIN INHIBITOR 2"/>
    <property type="match status" value="1"/>
</dbReference>
<dbReference type="MEROPS" id="I03.011"/>
<proteinExistence type="evidence at transcript level"/>
<name>A6XBI5_PSOTE</name>
<organism evidence="3">
    <name type="scientific">Psophocarpus tetragonolobus</name>
    <name type="common">Winged bean</name>
    <name type="synonym">Dolichos tetragonolobus</name>
    <dbReference type="NCBI Taxonomy" id="3891"/>
    <lineage>
        <taxon>Eukaryota</taxon>
        <taxon>Viridiplantae</taxon>
        <taxon>Streptophyta</taxon>
        <taxon>Embryophyta</taxon>
        <taxon>Tracheophyta</taxon>
        <taxon>Spermatophyta</taxon>
        <taxon>Magnoliopsida</taxon>
        <taxon>eudicotyledons</taxon>
        <taxon>Gunneridae</taxon>
        <taxon>Pentapetalae</taxon>
        <taxon>rosids</taxon>
        <taxon>fabids</taxon>
        <taxon>Fabales</taxon>
        <taxon>Fabaceae</taxon>
        <taxon>Papilionoideae</taxon>
        <taxon>50 kb inversion clade</taxon>
        <taxon>NPAAA clade</taxon>
        <taxon>indigoferoid/millettioid clade</taxon>
        <taxon>Phaseoleae</taxon>
        <taxon>Psophocarpus</taxon>
    </lineage>
</organism>
<dbReference type="SUPFAM" id="SSF50386">
    <property type="entry name" value="STI-like"/>
    <property type="match status" value="1"/>
</dbReference>
<protein>
    <submittedName>
        <fullName evidence="3">Trypsin inhibitor 2</fullName>
    </submittedName>
</protein>
<dbReference type="PROSITE" id="PS00283">
    <property type="entry name" value="SOYBEAN_KUNITZ"/>
    <property type="match status" value="1"/>
</dbReference>
<dbReference type="Gene3D" id="2.80.10.50">
    <property type="match status" value="1"/>
</dbReference>